<evidence type="ECO:0000313" key="1">
    <source>
        <dbReference type="EMBL" id="GBL44778.1"/>
    </source>
</evidence>
<organism evidence="1 2">
    <name type="scientific">Sulfuriferula multivorans</name>
    <dbReference type="NCBI Taxonomy" id="1559896"/>
    <lineage>
        <taxon>Bacteria</taxon>
        <taxon>Pseudomonadati</taxon>
        <taxon>Pseudomonadota</taxon>
        <taxon>Betaproteobacteria</taxon>
        <taxon>Nitrosomonadales</taxon>
        <taxon>Sulfuricellaceae</taxon>
        <taxon>Sulfuriferula</taxon>
    </lineage>
</organism>
<proteinExistence type="predicted"/>
<dbReference type="Proteomes" id="UP000286806">
    <property type="component" value="Unassembled WGS sequence"/>
</dbReference>
<name>A0A401JAT0_9PROT</name>
<dbReference type="AlphaFoldDB" id="A0A401JAT0"/>
<sequence>MLAKIIAAFRPDPTALRARFLQRFAGKTIIVHDGLSIGWVSELNKEAGGGAHFRIDARNVPDRKPTPIEWVVHQHILPHRLPLPLLVKVSTDQLLIRHLTRNHAPVHPSEIYWMLGEFPERAHLVLTVGGKGFAVTRGIPVSDNAVDFDVAFTEPE</sequence>
<keyword evidence="2" id="KW-1185">Reference proteome</keyword>
<evidence type="ECO:0000313" key="2">
    <source>
        <dbReference type="Proteomes" id="UP000286806"/>
    </source>
</evidence>
<dbReference type="OrthoDB" id="5295778at2"/>
<dbReference type="EMBL" id="BGOW01000003">
    <property type="protein sequence ID" value="GBL44778.1"/>
    <property type="molecule type" value="Genomic_DNA"/>
</dbReference>
<gene>
    <name evidence="1" type="ORF">SFMTTN_0579</name>
</gene>
<accession>A0A401JAT0</accession>
<protein>
    <submittedName>
        <fullName evidence="1">Uncharacterized protein</fullName>
    </submittedName>
</protein>
<reference evidence="1 2" key="1">
    <citation type="journal article" date="2019" name="Front. Microbiol.">
        <title>Genomes of Neutrophilic Sulfur-Oxidizing Chemolithoautotrophs Representing 9 Proteobacterial Species From 8 Genera.</title>
        <authorList>
            <person name="Watanabe T."/>
            <person name="Kojima H."/>
            <person name="Umezawa K."/>
            <person name="Hori C."/>
            <person name="Takasuka T.E."/>
            <person name="Kato Y."/>
            <person name="Fukui M."/>
        </authorList>
    </citation>
    <scope>NUCLEOTIDE SEQUENCE [LARGE SCALE GENOMIC DNA]</scope>
    <source>
        <strain evidence="1 2">TTN</strain>
    </source>
</reference>
<comment type="caution">
    <text evidence="1">The sequence shown here is derived from an EMBL/GenBank/DDBJ whole genome shotgun (WGS) entry which is preliminary data.</text>
</comment>
<dbReference type="RefSeq" id="WP_124703623.1">
    <property type="nucleotide sequence ID" value="NZ_BGOW01000003.1"/>
</dbReference>